<dbReference type="Gene3D" id="3.20.20.140">
    <property type="entry name" value="Metal-dependent hydrolases"/>
    <property type="match status" value="2"/>
</dbReference>
<dbReference type="OrthoDB" id="9775607at2"/>
<sequence>MLNRLLPYAWLLCFFLAHASTAKAQDDVVLSGATIYDGTGGPPFVGYVAFDNKVITAVGEGAAPEAKWTIDATGLVVCPGFIDLHTHSDSGVVSSTRRACVNYLLQGCTTSVTGNCGGGKRLVKQFYDDVDEVGSGTNVAHLIPQGTFRQYVIGSEDRPATDEELNRMREMVRQSMQEGAWGMSTGLIYSPGTFTPTEELIELAKVIHEFEGVYASHIRDEEADLLPAIQEAIRIGDESGCPVHISHLKSAGTSNWGAAHLAIRTIEEARAKGNKVTADQYPYTALSTSLTPILFPSWSRAGGESKFIARLDDPETAAKIHAEVSRKLADTSDGERIFITSCSTYPSYAGKNLKQIANEENTTSLAIAEKIVRGSRAGIVSFAMSEDDVREIMKRPWVATASDASTRVPSSSRPHPRGFGTFPRKIGFYSLREGIIPLEQAIRSSTGLPADILGMKRRGYLQPGRAADIVVFDPKKLIDKATYEEPSHYAEGVEYVFVNGTLAVSEGVPTGALAGIALRKPQPKVAAKSNTK</sequence>
<dbReference type="InterPro" id="IPR011059">
    <property type="entry name" value="Metal-dep_hydrolase_composite"/>
</dbReference>
<dbReference type="InterPro" id="IPR013108">
    <property type="entry name" value="Amidohydro_3"/>
</dbReference>
<feature type="domain" description="Amidohydrolase 3" evidence="2">
    <location>
        <begin position="69"/>
        <end position="501"/>
    </location>
</feature>
<evidence type="ECO:0000259" key="2">
    <source>
        <dbReference type="Pfam" id="PF07969"/>
    </source>
</evidence>
<dbReference type="PANTHER" id="PTHR11647:SF1">
    <property type="entry name" value="COLLAPSIN RESPONSE MEDIATOR PROTEIN"/>
    <property type="match status" value="1"/>
</dbReference>
<dbReference type="SUPFAM" id="SSF51556">
    <property type="entry name" value="Metallo-dependent hydrolases"/>
    <property type="match status" value="1"/>
</dbReference>
<dbReference type="InterPro" id="IPR050378">
    <property type="entry name" value="Metallo-dep_Hydrolases_sf"/>
</dbReference>
<feature type="chain" id="PRO_5015733623" evidence="1">
    <location>
        <begin position="25"/>
        <end position="532"/>
    </location>
</feature>
<evidence type="ECO:0000256" key="1">
    <source>
        <dbReference type="SAM" id="SignalP"/>
    </source>
</evidence>
<evidence type="ECO:0000313" key="4">
    <source>
        <dbReference type="Proteomes" id="UP000239388"/>
    </source>
</evidence>
<dbReference type="InterPro" id="IPR032466">
    <property type="entry name" value="Metal_Hydrolase"/>
</dbReference>
<dbReference type="GO" id="GO:0016810">
    <property type="term" value="F:hydrolase activity, acting on carbon-nitrogen (but not peptide) bonds"/>
    <property type="evidence" value="ECO:0007669"/>
    <property type="project" value="InterPro"/>
</dbReference>
<dbReference type="Proteomes" id="UP000239388">
    <property type="component" value="Unassembled WGS sequence"/>
</dbReference>
<dbReference type="AlphaFoldDB" id="A0A2S8F7L6"/>
<gene>
    <name evidence="3" type="ORF">C5Y98_24890</name>
</gene>
<accession>A0A2S8F7L6</accession>
<organism evidence="3 4">
    <name type="scientific">Blastopirellula marina</name>
    <dbReference type="NCBI Taxonomy" id="124"/>
    <lineage>
        <taxon>Bacteria</taxon>
        <taxon>Pseudomonadati</taxon>
        <taxon>Planctomycetota</taxon>
        <taxon>Planctomycetia</taxon>
        <taxon>Pirellulales</taxon>
        <taxon>Pirellulaceae</taxon>
        <taxon>Blastopirellula</taxon>
    </lineage>
</organism>
<dbReference type="PANTHER" id="PTHR11647">
    <property type="entry name" value="HYDRANTOINASE/DIHYDROPYRIMIDINASE FAMILY MEMBER"/>
    <property type="match status" value="1"/>
</dbReference>
<evidence type="ECO:0000313" key="3">
    <source>
        <dbReference type="EMBL" id="PQO28145.1"/>
    </source>
</evidence>
<keyword evidence="1" id="KW-0732">Signal</keyword>
<dbReference type="RefSeq" id="WP_105358458.1">
    <property type="nucleotide sequence ID" value="NZ_PUIB01000025.1"/>
</dbReference>
<feature type="signal peptide" evidence="1">
    <location>
        <begin position="1"/>
        <end position="24"/>
    </location>
</feature>
<proteinExistence type="predicted"/>
<dbReference type="CDD" id="cd01297">
    <property type="entry name" value="D-aminoacylase"/>
    <property type="match status" value="1"/>
</dbReference>
<dbReference type="SUPFAM" id="SSF51338">
    <property type="entry name" value="Composite domain of metallo-dependent hydrolases"/>
    <property type="match status" value="1"/>
</dbReference>
<comment type="caution">
    <text evidence="3">The sequence shown here is derived from an EMBL/GenBank/DDBJ whole genome shotgun (WGS) entry which is preliminary data.</text>
</comment>
<dbReference type="EMBL" id="PUIB01000025">
    <property type="protein sequence ID" value="PQO28145.1"/>
    <property type="molecule type" value="Genomic_DNA"/>
</dbReference>
<protein>
    <submittedName>
        <fullName evidence="3">N-acyl-D-amino acid deacylase</fullName>
    </submittedName>
</protein>
<dbReference type="Pfam" id="PF07969">
    <property type="entry name" value="Amidohydro_3"/>
    <property type="match status" value="1"/>
</dbReference>
<reference evidence="3 4" key="1">
    <citation type="submission" date="2018-02" db="EMBL/GenBank/DDBJ databases">
        <title>Comparative genomes isolates from brazilian mangrove.</title>
        <authorList>
            <person name="Araujo J.E."/>
            <person name="Taketani R.G."/>
            <person name="Silva M.C.P."/>
            <person name="Loureco M.V."/>
            <person name="Andreote F.D."/>
        </authorList>
    </citation>
    <scope>NUCLEOTIDE SEQUENCE [LARGE SCALE GENOMIC DNA]</scope>
    <source>
        <strain evidence="3 4">NAP PRIS-MGV</strain>
    </source>
</reference>
<name>A0A2S8F7L6_9BACT</name>